<sequence length="223" mass="25274">MRWAYSVKHKTKAALLLALVLVLVLAKNFMDSKNVSKLGTSFASVYEDRLLVESYIYQLSDHLYQKKMMVDKNFYAAEDSGLPTRLKEKNAAISELLVAYEKTQLTETEATYFSSLKQNLQELSTLEQKYLLQPGTEQEQRALAKHRMDGQYAQATNHLHQLSGIQVAEGKRLNEQTKRIIAGSSILTQFELVLIIAIGVMIQMLVFASKSKLSKFPQNPILN</sequence>
<evidence type="ECO:0000313" key="3">
    <source>
        <dbReference type="EMBL" id="KAA6430261.1"/>
    </source>
</evidence>
<keyword evidence="1" id="KW-0812">Transmembrane</keyword>
<reference evidence="3 4" key="2">
    <citation type="submission" date="2019-09" db="EMBL/GenBank/DDBJ databases">
        <title>A bacterium isolated from glacier soil.</title>
        <authorList>
            <person name="Liu Q."/>
        </authorList>
    </citation>
    <scope>NUCLEOTIDE SEQUENCE [LARGE SCALE GENOMIC DNA]</scope>
    <source>
        <strain evidence="3 4">MDT1-10-3</strain>
    </source>
</reference>
<gene>
    <name evidence="3" type="ORF">FOE74_20830</name>
</gene>
<dbReference type="AlphaFoldDB" id="A0A5M8Q552"/>
<comment type="caution">
    <text evidence="3">The sequence shown here is derived from an EMBL/GenBank/DDBJ whole genome shotgun (WGS) entry which is preliminary data.</text>
</comment>
<evidence type="ECO:0000259" key="2">
    <source>
        <dbReference type="Pfam" id="PF12729"/>
    </source>
</evidence>
<dbReference type="InterPro" id="IPR024478">
    <property type="entry name" value="HlyB_4HB_MCP"/>
</dbReference>
<reference evidence="3 4" key="1">
    <citation type="submission" date="2019-07" db="EMBL/GenBank/DDBJ databases">
        <authorList>
            <person name="Qu J.-H."/>
        </authorList>
    </citation>
    <scope>NUCLEOTIDE SEQUENCE [LARGE SCALE GENOMIC DNA]</scope>
    <source>
        <strain evidence="3 4">MDT1-10-3</strain>
    </source>
</reference>
<evidence type="ECO:0000313" key="4">
    <source>
        <dbReference type="Proteomes" id="UP000323866"/>
    </source>
</evidence>
<organism evidence="3 4">
    <name type="scientific">Rufibacter glacialis</name>
    <dbReference type="NCBI Taxonomy" id="1259555"/>
    <lineage>
        <taxon>Bacteria</taxon>
        <taxon>Pseudomonadati</taxon>
        <taxon>Bacteroidota</taxon>
        <taxon>Cytophagia</taxon>
        <taxon>Cytophagales</taxon>
        <taxon>Hymenobacteraceae</taxon>
        <taxon>Rufibacter</taxon>
    </lineage>
</organism>
<keyword evidence="1" id="KW-0472">Membrane</keyword>
<feature type="transmembrane region" description="Helical" evidence="1">
    <location>
        <begin position="186"/>
        <end position="208"/>
    </location>
</feature>
<dbReference type="EMBL" id="VKKZ01000026">
    <property type="protein sequence ID" value="KAA6430261.1"/>
    <property type="molecule type" value="Genomic_DNA"/>
</dbReference>
<protein>
    <recommendedName>
        <fullName evidence="2">Chemotaxis methyl-accepting receptor HlyB-like 4HB MCP domain-containing protein</fullName>
    </recommendedName>
</protein>
<dbReference type="Pfam" id="PF12729">
    <property type="entry name" value="4HB_MCP_1"/>
    <property type="match status" value="1"/>
</dbReference>
<keyword evidence="1" id="KW-1133">Transmembrane helix</keyword>
<name>A0A5M8Q552_9BACT</name>
<dbReference type="OrthoDB" id="1438991at2"/>
<accession>A0A5M8Q552</accession>
<evidence type="ECO:0000256" key="1">
    <source>
        <dbReference type="SAM" id="Phobius"/>
    </source>
</evidence>
<feature type="domain" description="Chemotaxis methyl-accepting receptor HlyB-like 4HB MCP" evidence="2">
    <location>
        <begin position="8"/>
        <end position="179"/>
    </location>
</feature>
<proteinExistence type="predicted"/>
<dbReference type="Proteomes" id="UP000323866">
    <property type="component" value="Unassembled WGS sequence"/>
</dbReference>